<evidence type="ECO:0000256" key="3">
    <source>
        <dbReference type="ARBA" id="ARBA00012438"/>
    </source>
</evidence>
<dbReference type="CDD" id="cd06225">
    <property type="entry name" value="HAMP"/>
    <property type="match status" value="1"/>
</dbReference>
<organism evidence="17 18">
    <name type="scientific">Pseudoneobacillus rhizosphaerae</name>
    <dbReference type="NCBI Taxonomy" id="2880968"/>
    <lineage>
        <taxon>Bacteria</taxon>
        <taxon>Bacillati</taxon>
        <taxon>Bacillota</taxon>
        <taxon>Bacilli</taxon>
        <taxon>Bacillales</taxon>
        <taxon>Bacillaceae</taxon>
        <taxon>Pseudoneobacillus</taxon>
    </lineage>
</organism>
<dbReference type="SUPFAM" id="SSF55874">
    <property type="entry name" value="ATPase domain of HSP90 chaperone/DNA topoisomerase II/histidine kinase"/>
    <property type="match status" value="1"/>
</dbReference>
<dbReference type="Pfam" id="PF00672">
    <property type="entry name" value="HAMP"/>
    <property type="match status" value="1"/>
</dbReference>
<evidence type="ECO:0000259" key="16">
    <source>
        <dbReference type="PROSITE" id="PS50885"/>
    </source>
</evidence>
<evidence type="ECO:0000259" key="15">
    <source>
        <dbReference type="PROSITE" id="PS50109"/>
    </source>
</evidence>
<keyword evidence="5" id="KW-0597">Phosphoprotein</keyword>
<evidence type="ECO:0000256" key="5">
    <source>
        <dbReference type="ARBA" id="ARBA00022553"/>
    </source>
</evidence>
<dbReference type="InterPro" id="IPR010559">
    <property type="entry name" value="Sig_transdc_His_kin_internal"/>
</dbReference>
<feature type="domain" description="HAMP" evidence="16">
    <location>
        <begin position="321"/>
        <end position="373"/>
    </location>
</feature>
<accession>A0A9C7GAS8</accession>
<dbReference type="PANTHER" id="PTHR34220">
    <property type="entry name" value="SENSOR HISTIDINE KINASE YPDA"/>
    <property type="match status" value="1"/>
</dbReference>
<evidence type="ECO:0000256" key="4">
    <source>
        <dbReference type="ARBA" id="ARBA00022475"/>
    </source>
</evidence>
<evidence type="ECO:0000256" key="6">
    <source>
        <dbReference type="ARBA" id="ARBA00022679"/>
    </source>
</evidence>
<feature type="transmembrane region" description="Helical" evidence="14">
    <location>
        <begin position="302"/>
        <end position="321"/>
    </location>
</feature>
<evidence type="ECO:0000256" key="2">
    <source>
        <dbReference type="ARBA" id="ARBA00004651"/>
    </source>
</evidence>
<reference evidence="17" key="1">
    <citation type="submission" date="2021-10" db="EMBL/GenBank/DDBJ databases">
        <authorList>
            <person name="Criscuolo A."/>
        </authorList>
    </citation>
    <scope>NUCLEOTIDE SEQUENCE</scope>
    <source>
        <strain evidence="17">CIP111885</strain>
    </source>
</reference>
<dbReference type="Pfam" id="PF06580">
    <property type="entry name" value="His_kinase"/>
    <property type="match status" value="1"/>
</dbReference>
<name>A0A9C7GAS8_9BACI</name>
<evidence type="ECO:0000256" key="11">
    <source>
        <dbReference type="ARBA" id="ARBA00022989"/>
    </source>
</evidence>
<dbReference type="SUPFAM" id="SSF158472">
    <property type="entry name" value="HAMP domain-like"/>
    <property type="match status" value="1"/>
</dbReference>
<dbReference type="PROSITE" id="PS50109">
    <property type="entry name" value="HIS_KIN"/>
    <property type="match status" value="1"/>
</dbReference>
<keyword evidence="7 14" id="KW-0812">Transmembrane</keyword>
<dbReference type="GO" id="GO:0005524">
    <property type="term" value="F:ATP binding"/>
    <property type="evidence" value="ECO:0007669"/>
    <property type="project" value="UniProtKB-KW"/>
</dbReference>
<keyword evidence="9" id="KW-0418">Kinase</keyword>
<protein>
    <recommendedName>
        <fullName evidence="3">histidine kinase</fullName>
        <ecNumber evidence="3">2.7.13.3</ecNumber>
    </recommendedName>
</protein>
<evidence type="ECO:0000256" key="8">
    <source>
        <dbReference type="ARBA" id="ARBA00022741"/>
    </source>
</evidence>
<keyword evidence="12" id="KW-0902">Two-component regulatory system</keyword>
<dbReference type="Gene3D" id="3.30.565.10">
    <property type="entry name" value="Histidine kinase-like ATPase, C-terminal domain"/>
    <property type="match status" value="1"/>
</dbReference>
<dbReference type="InterPro" id="IPR005467">
    <property type="entry name" value="His_kinase_dom"/>
</dbReference>
<dbReference type="AlphaFoldDB" id="A0A9C7GAS8"/>
<evidence type="ECO:0000256" key="9">
    <source>
        <dbReference type="ARBA" id="ARBA00022777"/>
    </source>
</evidence>
<comment type="subcellular location">
    <subcellularLocation>
        <location evidence="2">Cell membrane</location>
        <topology evidence="2">Multi-pass membrane protein</topology>
    </subcellularLocation>
</comment>
<keyword evidence="8" id="KW-0547">Nucleotide-binding</keyword>
<dbReference type="Gene3D" id="3.30.450.20">
    <property type="entry name" value="PAS domain"/>
    <property type="match status" value="1"/>
</dbReference>
<gene>
    <name evidence="17" type="ORF">NEOCIP111885_02897</name>
</gene>
<dbReference type="Proteomes" id="UP000789845">
    <property type="component" value="Unassembled WGS sequence"/>
</dbReference>
<evidence type="ECO:0000256" key="12">
    <source>
        <dbReference type="ARBA" id="ARBA00023012"/>
    </source>
</evidence>
<evidence type="ECO:0000256" key="14">
    <source>
        <dbReference type="SAM" id="Phobius"/>
    </source>
</evidence>
<dbReference type="GO" id="GO:0005886">
    <property type="term" value="C:plasma membrane"/>
    <property type="evidence" value="ECO:0007669"/>
    <property type="project" value="UniProtKB-SubCell"/>
</dbReference>
<evidence type="ECO:0000313" key="17">
    <source>
        <dbReference type="EMBL" id="CAG9609156.1"/>
    </source>
</evidence>
<dbReference type="EC" id="2.7.13.3" evidence="3"/>
<comment type="caution">
    <text evidence="17">The sequence shown here is derived from an EMBL/GenBank/DDBJ whole genome shotgun (WGS) entry which is preliminary data.</text>
</comment>
<evidence type="ECO:0000256" key="10">
    <source>
        <dbReference type="ARBA" id="ARBA00022840"/>
    </source>
</evidence>
<dbReference type="InterPro" id="IPR036890">
    <property type="entry name" value="HATPase_C_sf"/>
</dbReference>
<dbReference type="Gene3D" id="1.10.8.500">
    <property type="entry name" value="HAMP domain in histidine kinase"/>
    <property type="match status" value="1"/>
</dbReference>
<evidence type="ECO:0000256" key="13">
    <source>
        <dbReference type="ARBA" id="ARBA00023136"/>
    </source>
</evidence>
<evidence type="ECO:0000256" key="7">
    <source>
        <dbReference type="ARBA" id="ARBA00022692"/>
    </source>
</evidence>
<dbReference type="RefSeq" id="WP_230497392.1">
    <property type="nucleotide sequence ID" value="NZ_CAKJTG010000016.1"/>
</dbReference>
<comment type="catalytic activity">
    <reaction evidence="1">
        <text>ATP + protein L-histidine = ADP + protein N-phospho-L-histidine.</text>
        <dbReference type="EC" id="2.7.13.3"/>
    </reaction>
</comment>
<dbReference type="EMBL" id="CAKJTG010000016">
    <property type="protein sequence ID" value="CAG9609156.1"/>
    <property type="molecule type" value="Genomic_DNA"/>
</dbReference>
<sequence length="602" mass="69270">MFKSSIRNKLIAFLLIATIVPFGTSIIVTYFHTKESLKNQVVQENSNLLYQGRVNLEGYINELNGLTLSLYNNPGFINFLKNSTKENNYLTIGIIRNVIQTILYAEDNIERVNITIAEDDRIVSASKRSAVVFTKDLMAKNQDYYIKAIESPNNMYIEPLRTLYENTAKPRKIFSIHRTLTDIPTDKVLAFVSLEISSDKIYKLSQNLYNQDSEEFYIISAEGKLIYSSNHDVPDKQEDQQWINTLIAAKNESGTMEWKEDSFNGVMIYDQLPETSGGWFLVKRIPYSSLYESAFNVTKINIMFGVIGLVLVILATLFVSFRITSPIRVLLQYIQQVEKGNMKVELEPLGNDEIGVLGFRFKNMIEKIDDLINREYKLELENKTNQLKVLQSQINPHFLYNALQSIGTIALKNKVPQIYTLVTHLSKIMRYGMNMEEDMVPLLKEINYINAYLLLQKERFGDQLEYSIQADEEVLNVPVPKMILQPIIENYFKHGFESRDRVGKIEIECKKDGTFLAIRILDNGSGVSEVRLKEINLFLNEENSSPYSSDSNIGLKNVHSRLRLNYDQQATFELSNQENGGFLVFIKLPITVEEEKNESDHY</sequence>
<keyword evidence="4" id="KW-1003">Cell membrane</keyword>
<dbReference type="SMART" id="SM00304">
    <property type="entry name" value="HAMP"/>
    <property type="match status" value="1"/>
</dbReference>
<evidence type="ECO:0000313" key="18">
    <source>
        <dbReference type="Proteomes" id="UP000789845"/>
    </source>
</evidence>
<feature type="domain" description="Histidine kinase" evidence="15">
    <location>
        <begin position="371"/>
        <end position="592"/>
    </location>
</feature>
<dbReference type="GO" id="GO:0000155">
    <property type="term" value="F:phosphorelay sensor kinase activity"/>
    <property type="evidence" value="ECO:0007669"/>
    <property type="project" value="InterPro"/>
</dbReference>
<dbReference type="InterPro" id="IPR050640">
    <property type="entry name" value="Bact_2-comp_sensor_kinase"/>
</dbReference>
<keyword evidence="18" id="KW-1185">Reference proteome</keyword>
<dbReference type="InterPro" id="IPR003660">
    <property type="entry name" value="HAMP_dom"/>
</dbReference>
<keyword evidence="10" id="KW-0067">ATP-binding</keyword>
<keyword evidence="11 14" id="KW-1133">Transmembrane helix</keyword>
<keyword evidence="6" id="KW-0808">Transferase</keyword>
<dbReference type="PROSITE" id="PS50885">
    <property type="entry name" value="HAMP"/>
    <property type="match status" value="1"/>
</dbReference>
<keyword evidence="13 14" id="KW-0472">Membrane</keyword>
<evidence type="ECO:0000256" key="1">
    <source>
        <dbReference type="ARBA" id="ARBA00000085"/>
    </source>
</evidence>
<proteinExistence type="predicted"/>
<dbReference type="PANTHER" id="PTHR34220:SF11">
    <property type="entry name" value="SENSOR PROTEIN KINASE HPTS"/>
    <property type="match status" value="1"/>
</dbReference>